<dbReference type="PANTHER" id="PTHR22904:SF523">
    <property type="entry name" value="STRESS-INDUCED-PHOSPHOPROTEIN 1"/>
    <property type="match status" value="1"/>
</dbReference>
<dbReference type="Proteomes" id="UP000011087">
    <property type="component" value="Unassembled WGS sequence"/>
</dbReference>
<reference evidence="7" key="2">
    <citation type="submission" date="2012-11" db="EMBL/GenBank/DDBJ databases">
        <authorList>
            <person name="Kuo A."/>
            <person name="Curtis B.A."/>
            <person name="Tanifuji G."/>
            <person name="Burki F."/>
            <person name="Gruber A."/>
            <person name="Irimia M."/>
            <person name="Maruyama S."/>
            <person name="Arias M.C."/>
            <person name="Ball S.G."/>
            <person name="Gile G.H."/>
            <person name="Hirakawa Y."/>
            <person name="Hopkins J.F."/>
            <person name="Rensing S.A."/>
            <person name="Schmutz J."/>
            <person name="Symeonidi A."/>
            <person name="Elias M."/>
            <person name="Eveleigh R.J."/>
            <person name="Herman E.K."/>
            <person name="Klute M.J."/>
            <person name="Nakayama T."/>
            <person name="Obornik M."/>
            <person name="Reyes-Prieto A."/>
            <person name="Armbrust E.V."/>
            <person name="Aves S.J."/>
            <person name="Beiko R.G."/>
            <person name="Coutinho P."/>
            <person name="Dacks J.B."/>
            <person name="Durnford D.G."/>
            <person name="Fast N.M."/>
            <person name="Green B.R."/>
            <person name="Grisdale C."/>
            <person name="Hempe F."/>
            <person name="Henrissat B."/>
            <person name="Hoppner M.P."/>
            <person name="Ishida K.-I."/>
            <person name="Kim E."/>
            <person name="Koreny L."/>
            <person name="Kroth P.G."/>
            <person name="Liu Y."/>
            <person name="Malik S.-B."/>
            <person name="Maier U.G."/>
            <person name="McRose D."/>
            <person name="Mock T."/>
            <person name="Neilson J.A."/>
            <person name="Onodera N.T."/>
            <person name="Poole A.M."/>
            <person name="Pritham E.J."/>
            <person name="Richards T.A."/>
            <person name="Rocap G."/>
            <person name="Roy S.W."/>
            <person name="Sarai C."/>
            <person name="Schaack S."/>
            <person name="Shirato S."/>
            <person name="Slamovits C.H."/>
            <person name="Spencer D.F."/>
            <person name="Suzuki S."/>
            <person name="Worden A.Z."/>
            <person name="Zauner S."/>
            <person name="Barry K."/>
            <person name="Bell C."/>
            <person name="Bharti A.K."/>
            <person name="Crow J.A."/>
            <person name="Grimwood J."/>
            <person name="Kramer R."/>
            <person name="Lindquist E."/>
            <person name="Lucas S."/>
            <person name="Salamov A."/>
            <person name="McFadden G.I."/>
            <person name="Lane C.E."/>
            <person name="Keeling P.J."/>
            <person name="Gray M.W."/>
            <person name="Grigoriev I.V."/>
            <person name="Archibald J.M."/>
        </authorList>
    </citation>
    <scope>NUCLEOTIDE SEQUENCE</scope>
    <source>
        <strain evidence="7">CCMP2712</strain>
    </source>
</reference>
<gene>
    <name evidence="5" type="ORF">GUITHDRAFT_151429</name>
</gene>
<dbReference type="GeneID" id="17306330"/>
<reference evidence="5 7" key="1">
    <citation type="journal article" date="2012" name="Nature">
        <title>Algal genomes reveal evolutionary mosaicism and the fate of nucleomorphs.</title>
        <authorList>
            <consortium name="DOE Joint Genome Institute"/>
            <person name="Curtis B.A."/>
            <person name="Tanifuji G."/>
            <person name="Burki F."/>
            <person name="Gruber A."/>
            <person name="Irimia M."/>
            <person name="Maruyama S."/>
            <person name="Arias M.C."/>
            <person name="Ball S.G."/>
            <person name="Gile G.H."/>
            <person name="Hirakawa Y."/>
            <person name="Hopkins J.F."/>
            <person name="Kuo A."/>
            <person name="Rensing S.A."/>
            <person name="Schmutz J."/>
            <person name="Symeonidi A."/>
            <person name="Elias M."/>
            <person name="Eveleigh R.J."/>
            <person name="Herman E.K."/>
            <person name="Klute M.J."/>
            <person name="Nakayama T."/>
            <person name="Obornik M."/>
            <person name="Reyes-Prieto A."/>
            <person name="Armbrust E.V."/>
            <person name="Aves S.J."/>
            <person name="Beiko R.G."/>
            <person name="Coutinho P."/>
            <person name="Dacks J.B."/>
            <person name="Durnford D.G."/>
            <person name="Fast N.M."/>
            <person name="Green B.R."/>
            <person name="Grisdale C.J."/>
            <person name="Hempel F."/>
            <person name="Henrissat B."/>
            <person name="Hoppner M.P."/>
            <person name="Ishida K."/>
            <person name="Kim E."/>
            <person name="Koreny L."/>
            <person name="Kroth P.G."/>
            <person name="Liu Y."/>
            <person name="Malik S.B."/>
            <person name="Maier U.G."/>
            <person name="McRose D."/>
            <person name="Mock T."/>
            <person name="Neilson J.A."/>
            <person name="Onodera N.T."/>
            <person name="Poole A.M."/>
            <person name="Pritham E.J."/>
            <person name="Richards T.A."/>
            <person name="Rocap G."/>
            <person name="Roy S.W."/>
            <person name="Sarai C."/>
            <person name="Schaack S."/>
            <person name="Shirato S."/>
            <person name="Slamovits C.H."/>
            <person name="Spencer D.F."/>
            <person name="Suzuki S."/>
            <person name="Worden A.Z."/>
            <person name="Zauner S."/>
            <person name="Barry K."/>
            <person name="Bell C."/>
            <person name="Bharti A.K."/>
            <person name="Crow J.A."/>
            <person name="Grimwood J."/>
            <person name="Kramer R."/>
            <person name="Lindquist E."/>
            <person name="Lucas S."/>
            <person name="Salamov A."/>
            <person name="McFadden G.I."/>
            <person name="Lane C.E."/>
            <person name="Keeling P.J."/>
            <person name="Gray M.W."/>
            <person name="Grigoriev I.V."/>
            <person name="Archibald J.M."/>
        </authorList>
    </citation>
    <scope>NUCLEOTIDE SEQUENCE</scope>
    <source>
        <strain evidence="5 7">CCMP2712</strain>
    </source>
</reference>
<dbReference type="PaxDb" id="55529-EKX49672"/>
<dbReference type="KEGG" id="gtt:GUITHDRAFT_151429"/>
<dbReference type="InterPro" id="IPR019734">
    <property type="entry name" value="TPR_rpt"/>
</dbReference>
<sequence length="174" mass="19424">MYAALPTRYFCCYVVAIVLVLKGRQVDGMSATSGGHLNTYIPKASVEMLLDEAEAAMSRGEVEKALQTYNRAIAEDPSCEKLYASRASALLKMNRLQEALDDAFTAKRLSGDRNKNIMQELREDAIEQEEEDVLIKFRIKTTHPLRVGECVYIAGNHAKLGGWDPEKGLKLQEV</sequence>
<evidence type="ECO:0000313" key="6">
    <source>
        <dbReference type="EnsemblProtists" id="EKX49672"/>
    </source>
</evidence>
<dbReference type="Gene3D" id="2.60.40.10">
    <property type="entry name" value="Immunoglobulins"/>
    <property type="match status" value="1"/>
</dbReference>
<dbReference type="GO" id="GO:0051879">
    <property type="term" value="F:Hsp90 protein binding"/>
    <property type="evidence" value="ECO:0007669"/>
    <property type="project" value="TreeGrafter"/>
</dbReference>
<name>L1JMJ0_GUITC</name>
<feature type="domain" description="CBM20" evidence="4">
    <location>
        <begin position="133"/>
        <end position="172"/>
    </location>
</feature>
<accession>L1JMJ0</accession>
<evidence type="ECO:0000256" key="3">
    <source>
        <dbReference type="PROSITE-ProRule" id="PRU00339"/>
    </source>
</evidence>
<dbReference type="InterPro" id="IPR013784">
    <property type="entry name" value="Carb-bd-like_fold"/>
</dbReference>
<dbReference type="SMART" id="SM00028">
    <property type="entry name" value="TPR"/>
    <property type="match status" value="2"/>
</dbReference>
<dbReference type="SUPFAM" id="SSF49452">
    <property type="entry name" value="Starch-binding domain-like"/>
    <property type="match status" value="1"/>
</dbReference>
<organism evidence="5">
    <name type="scientific">Guillardia theta (strain CCMP2712)</name>
    <name type="common">Cryptophyte</name>
    <dbReference type="NCBI Taxonomy" id="905079"/>
    <lineage>
        <taxon>Eukaryota</taxon>
        <taxon>Cryptophyceae</taxon>
        <taxon>Pyrenomonadales</taxon>
        <taxon>Geminigeraceae</taxon>
        <taxon>Guillardia</taxon>
    </lineage>
</organism>
<dbReference type="GO" id="GO:2001070">
    <property type="term" value="F:starch binding"/>
    <property type="evidence" value="ECO:0007669"/>
    <property type="project" value="InterPro"/>
</dbReference>
<proteinExistence type="predicted"/>
<protein>
    <recommendedName>
        <fullName evidence="4">CBM20 domain-containing protein</fullName>
    </recommendedName>
</protein>
<dbReference type="AlphaFoldDB" id="L1JMJ0"/>
<dbReference type="InterPro" id="IPR011990">
    <property type="entry name" value="TPR-like_helical_dom_sf"/>
</dbReference>
<evidence type="ECO:0000313" key="7">
    <source>
        <dbReference type="Proteomes" id="UP000011087"/>
    </source>
</evidence>
<dbReference type="Pfam" id="PF00686">
    <property type="entry name" value="CBM_20"/>
    <property type="match status" value="1"/>
</dbReference>
<evidence type="ECO:0000259" key="4">
    <source>
        <dbReference type="Pfam" id="PF00686"/>
    </source>
</evidence>
<keyword evidence="1" id="KW-0677">Repeat</keyword>
<dbReference type="Gene3D" id="1.25.40.10">
    <property type="entry name" value="Tetratricopeptide repeat domain"/>
    <property type="match status" value="1"/>
</dbReference>
<dbReference type="InterPro" id="IPR002044">
    <property type="entry name" value="CBM20"/>
</dbReference>
<dbReference type="PANTHER" id="PTHR22904">
    <property type="entry name" value="TPR REPEAT CONTAINING PROTEIN"/>
    <property type="match status" value="1"/>
</dbReference>
<dbReference type="HOGENOM" id="CLU_1544075_0_0_1"/>
<dbReference type="RefSeq" id="XP_005836652.1">
    <property type="nucleotide sequence ID" value="XM_005836595.1"/>
</dbReference>
<evidence type="ECO:0000256" key="2">
    <source>
        <dbReference type="ARBA" id="ARBA00022803"/>
    </source>
</evidence>
<evidence type="ECO:0000256" key="1">
    <source>
        <dbReference type="ARBA" id="ARBA00022737"/>
    </source>
</evidence>
<keyword evidence="7" id="KW-1185">Reference proteome</keyword>
<dbReference type="PROSITE" id="PS50005">
    <property type="entry name" value="TPR"/>
    <property type="match status" value="1"/>
</dbReference>
<dbReference type="EnsemblProtists" id="EKX49672">
    <property type="protein sequence ID" value="EKX49672"/>
    <property type="gene ID" value="GUITHDRAFT_151429"/>
</dbReference>
<dbReference type="SUPFAM" id="SSF48452">
    <property type="entry name" value="TPR-like"/>
    <property type="match status" value="1"/>
</dbReference>
<dbReference type="EMBL" id="JH992981">
    <property type="protein sequence ID" value="EKX49672.1"/>
    <property type="molecule type" value="Genomic_DNA"/>
</dbReference>
<keyword evidence="2 3" id="KW-0802">TPR repeat</keyword>
<dbReference type="InterPro" id="IPR013783">
    <property type="entry name" value="Ig-like_fold"/>
</dbReference>
<dbReference type="OrthoDB" id="2017782at2759"/>
<feature type="non-terminal residue" evidence="5">
    <location>
        <position position="174"/>
    </location>
</feature>
<evidence type="ECO:0000313" key="5">
    <source>
        <dbReference type="EMBL" id="EKX49672.1"/>
    </source>
</evidence>
<feature type="repeat" description="TPR" evidence="3">
    <location>
        <begin position="46"/>
        <end position="79"/>
    </location>
</feature>
<reference evidence="6" key="3">
    <citation type="submission" date="2015-06" db="UniProtKB">
        <authorList>
            <consortium name="EnsemblProtists"/>
        </authorList>
    </citation>
    <scope>IDENTIFICATION</scope>
</reference>